<proteinExistence type="predicted"/>
<gene>
    <name evidence="2" type="ORF">AD929_03615</name>
</gene>
<name>A0A149QY08_9PROT</name>
<feature type="compositionally biased region" description="Basic and acidic residues" evidence="1">
    <location>
        <begin position="152"/>
        <end position="165"/>
    </location>
</feature>
<dbReference type="AlphaFoldDB" id="A0A149QY08"/>
<protein>
    <submittedName>
        <fullName evidence="2">Uncharacterized protein</fullName>
    </submittedName>
</protein>
<sequence>MTVAGQLEGRAVTLRATIAGGHFSVAGEDGDGLLSQKETERAFPQWTGLVRRNCRPVRETAQTLMATIGALAARYGAGADDIGAKAGDDGVKKLAECLGLDCPRQQDVTIMKRMLDGSLEAASVQKIATSRAAAISEDNLSFVQAIMEHARQEPVRQEEKQDLHEVPGGSFMKL</sequence>
<feature type="region of interest" description="Disordered" evidence="1">
    <location>
        <begin position="152"/>
        <end position="174"/>
    </location>
</feature>
<dbReference type="PATRIC" id="fig|442.7.peg.3210"/>
<reference evidence="2 3" key="1">
    <citation type="submission" date="2015-06" db="EMBL/GenBank/DDBJ databases">
        <title>Improved classification and identification of acetic acid bacteria using matrix-assisted laser desorption/ionization time-of-flight mass spectrometry; Gluconobacter nephelii and Gluconobacter uchimurae are later heterotypic synonyms of Gluconobacter japonicus and Gluconobacter oxydans, respectively.</title>
        <authorList>
            <person name="Li L."/>
            <person name="Cleenwerck I."/>
            <person name="De Vuyst L."/>
            <person name="Vandamme P."/>
        </authorList>
    </citation>
    <scope>NUCLEOTIDE SEQUENCE [LARGE SCALE GENOMIC DNA]</scope>
    <source>
        <strain evidence="2 3">LMG 1764</strain>
    </source>
</reference>
<evidence type="ECO:0000313" key="3">
    <source>
        <dbReference type="Proteomes" id="UP000075573"/>
    </source>
</evidence>
<accession>A0A149QY08</accession>
<evidence type="ECO:0000313" key="2">
    <source>
        <dbReference type="EMBL" id="KXV02199.1"/>
    </source>
</evidence>
<evidence type="ECO:0000256" key="1">
    <source>
        <dbReference type="SAM" id="MobiDB-lite"/>
    </source>
</evidence>
<dbReference type="Proteomes" id="UP000075573">
    <property type="component" value="Unassembled WGS sequence"/>
</dbReference>
<comment type="caution">
    <text evidence="2">The sequence shown here is derived from an EMBL/GenBank/DDBJ whole genome shotgun (WGS) entry which is preliminary data.</text>
</comment>
<dbReference type="EMBL" id="LHZB01000101">
    <property type="protein sequence ID" value="KXV02199.1"/>
    <property type="molecule type" value="Genomic_DNA"/>
</dbReference>
<organism evidence="2 3">
    <name type="scientific">Gluconobacter potus</name>
    <dbReference type="NCBI Taxonomy" id="2724927"/>
    <lineage>
        <taxon>Bacteria</taxon>
        <taxon>Pseudomonadati</taxon>
        <taxon>Pseudomonadota</taxon>
        <taxon>Alphaproteobacteria</taxon>
        <taxon>Acetobacterales</taxon>
        <taxon>Acetobacteraceae</taxon>
        <taxon>Gluconobacter</taxon>
    </lineage>
</organism>